<proteinExistence type="predicted"/>
<reference evidence="1" key="1">
    <citation type="journal article" date="2014" name="Front. Microbiol.">
        <title>High frequency of phylogenetically diverse reductive dehalogenase-homologous genes in deep subseafloor sedimentary metagenomes.</title>
        <authorList>
            <person name="Kawai M."/>
            <person name="Futagami T."/>
            <person name="Toyoda A."/>
            <person name="Takaki Y."/>
            <person name="Nishi S."/>
            <person name="Hori S."/>
            <person name="Arai W."/>
            <person name="Tsubouchi T."/>
            <person name="Morono Y."/>
            <person name="Uchiyama I."/>
            <person name="Ito T."/>
            <person name="Fujiyama A."/>
            <person name="Inagaki F."/>
            <person name="Takami H."/>
        </authorList>
    </citation>
    <scope>NUCLEOTIDE SEQUENCE</scope>
    <source>
        <strain evidence="1">Expedition CK06-06</strain>
    </source>
</reference>
<feature type="non-terminal residue" evidence="1">
    <location>
        <position position="1"/>
    </location>
</feature>
<dbReference type="EMBL" id="BARS01044232">
    <property type="protein sequence ID" value="GAG33975.1"/>
    <property type="molecule type" value="Genomic_DNA"/>
</dbReference>
<name>X0WTN2_9ZZZZ</name>
<evidence type="ECO:0000313" key="1">
    <source>
        <dbReference type="EMBL" id="GAG33975.1"/>
    </source>
</evidence>
<sequence length="52" mass="5493">SAQITTLANIETPVDGPILFHEGIIYVQTDEISLVRIDASNGAIMPSIPLAS</sequence>
<gene>
    <name evidence="1" type="ORF">S01H1_66864</name>
</gene>
<organism evidence="1">
    <name type="scientific">marine sediment metagenome</name>
    <dbReference type="NCBI Taxonomy" id="412755"/>
    <lineage>
        <taxon>unclassified sequences</taxon>
        <taxon>metagenomes</taxon>
        <taxon>ecological metagenomes</taxon>
    </lineage>
</organism>
<accession>X0WTN2</accession>
<protein>
    <submittedName>
        <fullName evidence="1">Uncharacterized protein</fullName>
    </submittedName>
</protein>
<comment type="caution">
    <text evidence="1">The sequence shown here is derived from an EMBL/GenBank/DDBJ whole genome shotgun (WGS) entry which is preliminary data.</text>
</comment>
<dbReference type="AlphaFoldDB" id="X0WTN2"/>